<dbReference type="CDD" id="cd12148">
    <property type="entry name" value="fungal_TF_MHR"/>
    <property type="match status" value="1"/>
</dbReference>
<keyword evidence="8" id="KW-1185">Reference proteome</keyword>
<sequence length="297" mass="33069">LSPHFKELQHPLLLPGGVLQGSRAGDEDLVPLKSQQEALIDIYFRRIHPFLPLLGEDETRSQSASGTIPLRLLQSFCLTAFKDKSAAPSLNLGADPTVLPPERFSGLIYAAILNNLPRKEERRVLTNPILALLSLHGWGPHGCEDSTFMLSQAVHHSHTLGFHLARPGKAPSKSSRALFWCLWSLDRWSAAVNGRLLMIHDCDICQEAADVLPLFQPSFRIWLRIAEQLGWVIRSCRPVMAGNQTEQDPELCSFEEIVEASKGWGTSDEILGPLELFHHAIIILSTHSKGLQGRSRF</sequence>
<evidence type="ECO:0000256" key="2">
    <source>
        <dbReference type="ARBA" id="ARBA00023015"/>
    </source>
</evidence>
<evidence type="ECO:0000259" key="6">
    <source>
        <dbReference type="SMART" id="SM00906"/>
    </source>
</evidence>
<dbReference type="RefSeq" id="XP_025555759.1">
    <property type="nucleotide sequence ID" value="XM_025699157.1"/>
</dbReference>
<evidence type="ECO:0000256" key="3">
    <source>
        <dbReference type="ARBA" id="ARBA00023125"/>
    </source>
</evidence>
<dbReference type="OrthoDB" id="10031947at2759"/>
<keyword evidence="1" id="KW-0862">Zinc</keyword>
<dbReference type="EMBL" id="KZ824269">
    <property type="protein sequence ID" value="RAL16605.1"/>
    <property type="molecule type" value="Genomic_DNA"/>
</dbReference>
<dbReference type="GO" id="GO:0003677">
    <property type="term" value="F:DNA binding"/>
    <property type="evidence" value="ECO:0007669"/>
    <property type="project" value="UniProtKB-KW"/>
</dbReference>
<evidence type="ECO:0000313" key="8">
    <source>
        <dbReference type="Proteomes" id="UP000248961"/>
    </source>
</evidence>
<name>A0A395I9G7_ASPHC</name>
<dbReference type="InterPro" id="IPR007219">
    <property type="entry name" value="XnlR_reg_dom"/>
</dbReference>
<dbReference type="VEuPathDB" id="FungiDB:BO97DRAFT_456293"/>
<keyword evidence="4" id="KW-0804">Transcription</keyword>
<evidence type="ECO:0000313" key="7">
    <source>
        <dbReference type="EMBL" id="RAL16605.1"/>
    </source>
</evidence>
<evidence type="ECO:0000256" key="5">
    <source>
        <dbReference type="ARBA" id="ARBA00023242"/>
    </source>
</evidence>
<gene>
    <name evidence="7" type="ORF">BO97DRAFT_456293</name>
</gene>
<dbReference type="PANTHER" id="PTHR47171:SF6">
    <property type="entry name" value="SPECIFIC TRANSCRIPTION FACTOR, PUTATIVE (AFU_ORTHOLOGUE AFUA_2G06130)-RELATED"/>
    <property type="match status" value="1"/>
</dbReference>
<dbReference type="AlphaFoldDB" id="A0A395I9G7"/>
<dbReference type="Proteomes" id="UP000248961">
    <property type="component" value="Unassembled WGS sequence"/>
</dbReference>
<feature type="domain" description="Xylanolytic transcriptional activator regulatory" evidence="6">
    <location>
        <begin position="146"/>
        <end position="215"/>
    </location>
</feature>
<accession>A0A395I9G7</accession>
<dbReference type="PANTHER" id="PTHR47171">
    <property type="entry name" value="FARA-RELATED"/>
    <property type="match status" value="1"/>
</dbReference>
<keyword evidence="3" id="KW-0238">DNA-binding</keyword>
<dbReference type="SMART" id="SM00906">
    <property type="entry name" value="Fungal_trans"/>
    <property type="match status" value="1"/>
</dbReference>
<proteinExistence type="predicted"/>
<dbReference type="STRING" id="1450537.A0A395I9G7"/>
<dbReference type="GO" id="GO:0006351">
    <property type="term" value="P:DNA-templated transcription"/>
    <property type="evidence" value="ECO:0007669"/>
    <property type="project" value="InterPro"/>
</dbReference>
<keyword evidence="5" id="KW-0539">Nucleus</keyword>
<dbReference type="InterPro" id="IPR052073">
    <property type="entry name" value="Amide_Lactam_Regulators"/>
</dbReference>
<evidence type="ECO:0000256" key="4">
    <source>
        <dbReference type="ARBA" id="ARBA00023163"/>
    </source>
</evidence>
<reference evidence="7 8" key="1">
    <citation type="submission" date="2018-02" db="EMBL/GenBank/DDBJ databases">
        <title>The genomes of Aspergillus section Nigri reveals drivers in fungal speciation.</title>
        <authorList>
            <consortium name="DOE Joint Genome Institute"/>
            <person name="Vesth T.C."/>
            <person name="Nybo J."/>
            <person name="Theobald S."/>
            <person name="Brandl J."/>
            <person name="Frisvad J.C."/>
            <person name="Nielsen K.F."/>
            <person name="Lyhne E.K."/>
            <person name="Kogle M.E."/>
            <person name="Kuo A."/>
            <person name="Riley R."/>
            <person name="Clum A."/>
            <person name="Nolan M."/>
            <person name="Lipzen A."/>
            <person name="Salamov A."/>
            <person name="Henrissat B."/>
            <person name="Wiebenga A."/>
            <person name="De vries R.P."/>
            <person name="Grigoriev I.V."/>
            <person name="Mortensen U.H."/>
            <person name="Andersen M.R."/>
            <person name="Baker S.E."/>
        </authorList>
    </citation>
    <scope>NUCLEOTIDE SEQUENCE [LARGE SCALE GENOMIC DNA]</scope>
    <source>
        <strain evidence="7 8">CBS 101889</strain>
    </source>
</reference>
<evidence type="ECO:0000256" key="1">
    <source>
        <dbReference type="ARBA" id="ARBA00022833"/>
    </source>
</evidence>
<dbReference type="GO" id="GO:0008270">
    <property type="term" value="F:zinc ion binding"/>
    <property type="evidence" value="ECO:0007669"/>
    <property type="project" value="InterPro"/>
</dbReference>
<feature type="non-terminal residue" evidence="7">
    <location>
        <position position="1"/>
    </location>
</feature>
<protein>
    <recommendedName>
        <fullName evidence="6">Xylanolytic transcriptional activator regulatory domain-containing protein</fullName>
    </recommendedName>
</protein>
<organism evidence="7 8">
    <name type="scientific">Aspergillus homomorphus (strain CBS 101889)</name>
    <dbReference type="NCBI Taxonomy" id="1450537"/>
    <lineage>
        <taxon>Eukaryota</taxon>
        <taxon>Fungi</taxon>
        <taxon>Dikarya</taxon>
        <taxon>Ascomycota</taxon>
        <taxon>Pezizomycotina</taxon>
        <taxon>Eurotiomycetes</taxon>
        <taxon>Eurotiomycetidae</taxon>
        <taxon>Eurotiales</taxon>
        <taxon>Aspergillaceae</taxon>
        <taxon>Aspergillus</taxon>
        <taxon>Aspergillus subgen. Circumdati</taxon>
    </lineage>
</organism>
<dbReference type="GeneID" id="37203446"/>
<keyword evidence="2" id="KW-0805">Transcription regulation</keyword>